<dbReference type="PANTHER" id="PTHR24421:SF58">
    <property type="entry name" value="SIGNAL TRANSDUCTION HISTIDINE-PROTEIN KINASE_PHOSPHATASE UHPB"/>
    <property type="match status" value="1"/>
</dbReference>
<gene>
    <name evidence="6" type="ORF">ACFOEX_00780</name>
</gene>
<dbReference type="Proteomes" id="UP001595536">
    <property type="component" value="Unassembled WGS sequence"/>
</dbReference>
<feature type="transmembrane region" description="Helical" evidence="4">
    <location>
        <begin position="330"/>
        <end position="349"/>
    </location>
</feature>
<evidence type="ECO:0000313" key="7">
    <source>
        <dbReference type="Proteomes" id="UP001595536"/>
    </source>
</evidence>
<keyword evidence="4" id="KW-0812">Transmembrane</keyword>
<evidence type="ECO:0000313" key="6">
    <source>
        <dbReference type="EMBL" id="MFC3264895.1"/>
    </source>
</evidence>
<dbReference type="SUPFAM" id="SSF55874">
    <property type="entry name" value="ATPase domain of HSP90 chaperone/DNA topoisomerase II/histidine kinase"/>
    <property type="match status" value="1"/>
</dbReference>
<dbReference type="Gene3D" id="1.20.5.1930">
    <property type="match status" value="1"/>
</dbReference>
<keyword evidence="4" id="KW-0472">Membrane</keyword>
<dbReference type="GO" id="GO:0016301">
    <property type="term" value="F:kinase activity"/>
    <property type="evidence" value="ECO:0007669"/>
    <property type="project" value="UniProtKB-KW"/>
</dbReference>
<feature type="transmembrane region" description="Helical" evidence="4">
    <location>
        <begin position="187"/>
        <end position="205"/>
    </location>
</feature>
<organism evidence="6 7">
    <name type="scientific">Camelimonas abortus</name>
    <dbReference type="NCBI Taxonomy" id="1017184"/>
    <lineage>
        <taxon>Bacteria</taxon>
        <taxon>Pseudomonadati</taxon>
        <taxon>Pseudomonadota</taxon>
        <taxon>Alphaproteobacteria</taxon>
        <taxon>Hyphomicrobiales</taxon>
        <taxon>Chelatococcaceae</taxon>
        <taxon>Camelimonas</taxon>
    </lineage>
</organism>
<comment type="caution">
    <text evidence="6">The sequence shown here is derived from an EMBL/GenBank/DDBJ whole genome shotgun (WGS) entry which is preliminary data.</text>
</comment>
<accession>A0ABV7LAM2</accession>
<keyword evidence="1" id="KW-0808">Transferase</keyword>
<dbReference type="RefSeq" id="WP_376832050.1">
    <property type="nucleotide sequence ID" value="NZ_JBHLWR010000006.1"/>
</dbReference>
<feature type="transmembrane region" description="Helical" evidence="4">
    <location>
        <begin position="361"/>
        <end position="383"/>
    </location>
</feature>
<evidence type="ECO:0000259" key="5">
    <source>
        <dbReference type="SMART" id="SM00387"/>
    </source>
</evidence>
<evidence type="ECO:0000256" key="3">
    <source>
        <dbReference type="ARBA" id="ARBA00023012"/>
    </source>
</evidence>
<reference evidence="7" key="1">
    <citation type="journal article" date="2019" name="Int. J. Syst. Evol. Microbiol.">
        <title>The Global Catalogue of Microorganisms (GCM) 10K type strain sequencing project: providing services to taxonomists for standard genome sequencing and annotation.</title>
        <authorList>
            <consortium name="The Broad Institute Genomics Platform"/>
            <consortium name="The Broad Institute Genome Sequencing Center for Infectious Disease"/>
            <person name="Wu L."/>
            <person name="Ma J."/>
        </authorList>
    </citation>
    <scope>NUCLEOTIDE SEQUENCE [LARGE SCALE GENOMIC DNA]</scope>
    <source>
        <strain evidence="7">CCM 7941</strain>
    </source>
</reference>
<sequence>MTGAALTRPAARRRFVTPALVQLAAALLCLLFVAAPPPDPPARYAVTEGFVTGPDGGQAPVSLPARFSAGAAPHVEEISATFRRDAGADGEWSVMLPRFINAAQALVNGVVVLDTRRDVRNSRAGRNLPDIAVIPETLLRPGINQLTVRLYVWGPVSGYLDRPFVGPDSALRPAYEARIALFDTMPLVLSSWQMALALVLGIMWLKRRQEKTYGLVALALAIGAAHIFQLPPEPDSWLPGLRAALVGTAPLEVGLLLMFAILFTGGRLTPLATTVALAPGAAVFVAGVMAGPHAARLVFLVVGMPAVAAFLAVIWRWASQAALAAPTPMNVLFSGAATVLCVCFMWDIATLAGLNGGGSIFVSRIAWALTLAVTGACLTWRFASALNEVDSFAVRLVGQVREAEEKLRASFALEEQRKRAAALAADRARLTRDLHDGLGGQLVSIVALAERSDVNGALIGEAARSALRDLRLVIDALDEIDGDLMLALGAWRERTAARLSPHNIRLEWRALSPGGLPVHEELRPWHVIQLLRLMDEAVTNTVKHAGASCITVSFGATEGGDGVRRGRIIIADDGHGFAAANAADADGRAAGGQGRGLANMRRRAERCGARVAVESDADGTRVIIDLPERFPESDGG</sequence>
<dbReference type="InterPro" id="IPR050482">
    <property type="entry name" value="Sensor_HK_TwoCompSys"/>
</dbReference>
<dbReference type="InterPro" id="IPR003594">
    <property type="entry name" value="HATPase_dom"/>
</dbReference>
<keyword evidence="3" id="KW-0902">Two-component regulatory system</keyword>
<dbReference type="SMART" id="SM00387">
    <property type="entry name" value="HATPase_c"/>
    <property type="match status" value="1"/>
</dbReference>
<evidence type="ECO:0000256" key="1">
    <source>
        <dbReference type="ARBA" id="ARBA00022679"/>
    </source>
</evidence>
<protein>
    <submittedName>
        <fullName evidence="6">Sensor histidine kinase</fullName>
    </submittedName>
</protein>
<feature type="transmembrane region" description="Helical" evidence="4">
    <location>
        <begin position="243"/>
        <end position="264"/>
    </location>
</feature>
<dbReference type="Pfam" id="PF02518">
    <property type="entry name" value="HATPase_c"/>
    <property type="match status" value="1"/>
</dbReference>
<feature type="transmembrane region" description="Helical" evidence="4">
    <location>
        <begin position="297"/>
        <end position="318"/>
    </location>
</feature>
<feature type="transmembrane region" description="Helical" evidence="4">
    <location>
        <begin position="271"/>
        <end position="291"/>
    </location>
</feature>
<name>A0ABV7LAM2_9HYPH</name>
<keyword evidence="4" id="KW-1133">Transmembrane helix</keyword>
<evidence type="ECO:0000256" key="2">
    <source>
        <dbReference type="ARBA" id="ARBA00022777"/>
    </source>
</evidence>
<dbReference type="Gene3D" id="3.30.565.10">
    <property type="entry name" value="Histidine kinase-like ATPase, C-terminal domain"/>
    <property type="match status" value="1"/>
</dbReference>
<keyword evidence="7" id="KW-1185">Reference proteome</keyword>
<evidence type="ECO:0000256" key="4">
    <source>
        <dbReference type="SAM" id="Phobius"/>
    </source>
</evidence>
<dbReference type="InterPro" id="IPR036890">
    <property type="entry name" value="HATPase_C_sf"/>
</dbReference>
<dbReference type="PANTHER" id="PTHR24421">
    <property type="entry name" value="NITRATE/NITRITE SENSOR PROTEIN NARX-RELATED"/>
    <property type="match status" value="1"/>
</dbReference>
<feature type="domain" description="Histidine kinase/HSP90-like ATPase" evidence="5">
    <location>
        <begin position="525"/>
        <end position="630"/>
    </location>
</feature>
<dbReference type="EMBL" id="JBHRUV010000004">
    <property type="protein sequence ID" value="MFC3264895.1"/>
    <property type="molecule type" value="Genomic_DNA"/>
</dbReference>
<feature type="transmembrane region" description="Helical" evidence="4">
    <location>
        <begin position="212"/>
        <end position="231"/>
    </location>
</feature>
<keyword evidence="2 6" id="KW-0418">Kinase</keyword>
<proteinExistence type="predicted"/>